<sequence>EDRTTRGARRAAPAGGADRLRRRRQRGHGLVEQPVRGREGGRGQPVCPDHPLRGDVPAGVGELGDRGAGGLHRRGGGGRGRTGRAPGVRHRHRRPPREQEHPGRRDERRGRRCPGRGVRRVHRRGGAVRGPVPRRAAEARIRAGPTGVRAGGRQRRRRAGGPRGQLPRCPRGRLRRDAASGVVLRRRQGSWPV</sequence>
<name>A0A6J4NK54_9ACTN</name>
<organism evidence="2">
    <name type="scientific">uncultured Nocardioidaceae bacterium</name>
    <dbReference type="NCBI Taxonomy" id="253824"/>
    <lineage>
        <taxon>Bacteria</taxon>
        <taxon>Bacillati</taxon>
        <taxon>Actinomycetota</taxon>
        <taxon>Actinomycetes</taxon>
        <taxon>Propionibacteriales</taxon>
        <taxon>Nocardioidaceae</taxon>
        <taxon>environmental samples</taxon>
    </lineage>
</organism>
<protein>
    <submittedName>
        <fullName evidence="2">Uncharacterized protein</fullName>
    </submittedName>
</protein>
<feature type="non-terminal residue" evidence="2">
    <location>
        <position position="193"/>
    </location>
</feature>
<feature type="compositionally biased region" description="Basic residues" evidence="1">
    <location>
        <begin position="110"/>
        <end position="126"/>
    </location>
</feature>
<feature type="region of interest" description="Disordered" evidence="1">
    <location>
        <begin position="1"/>
        <end position="180"/>
    </location>
</feature>
<feature type="non-terminal residue" evidence="2">
    <location>
        <position position="1"/>
    </location>
</feature>
<accession>A0A6J4NK54</accession>
<gene>
    <name evidence="2" type="ORF">AVDCRST_MAG47-2580</name>
</gene>
<evidence type="ECO:0000256" key="1">
    <source>
        <dbReference type="SAM" id="MobiDB-lite"/>
    </source>
</evidence>
<proteinExistence type="predicted"/>
<dbReference type="AlphaFoldDB" id="A0A6J4NK54"/>
<dbReference type="EMBL" id="CADCUK010000165">
    <property type="protein sequence ID" value="CAA9387049.1"/>
    <property type="molecule type" value="Genomic_DNA"/>
</dbReference>
<feature type="compositionally biased region" description="Basic and acidic residues" evidence="1">
    <location>
        <begin position="96"/>
        <end position="109"/>
    </location>
</feature>
<evidence type="ECO:0000313" key="2">
    <source>
        <dbReference type="EMBL" id="CAA9387049.1"/>
    </source>
</evidence>
<reference evidence="2" key="1">
    <citation type="submission" date="2020-02" db="EMBL/GenBank/DDBJ databases">
        <authorList>
            <person name="Meier V. D."/>
        </authorList>
    </citation>
    <scope>NUCLEOTIDE SEQUENCE</scope>
    <source>
        <strain evidence="2">AVDCRST_MAG47</strain>
    </source>
</reference>